<protein>
    <recommendedName>
        <fullName evidence="8">TM7S3/TM198-like domain-containing protein</fullName>
    </recommendedName>
</protein>
<keyword evidence="2 6" id="KW-0812">Transmembrane</keyword>
<evidence type="ECO:0000256" key="4">
    <source>
        <dbReference type="ARBA" id="ARBA00023136"/>
    </source>
</evidence>
<evidence type="ECO:0000256" key="7">
    <source>
        <dbReference type="SAM" id="SignalP"/>
    </source>
</evidence>
<feature type="transmembrane region" description="Helical" evidence="6">
    <location>
        <begin position="82"/>
        <end position="99"/>
    </location>
</feature>
<feature type="transmembrane region" description="Helical" evidence="6">
    <location>
        <begin position="216"/>
        <end position="236"/>
    </location>
</feature>
<organism evidence="9 10">
    <name type="scientific">Meripilus lineatus</name>
    <dbReference type="NCBI Taxonomy" id="2056292"/>
    <lineage>
        <taxon>Eukaryota</taxon>
        <taxon>Fungi</taxon>
        <taxon>Dikarya</taxon>
        <taxon>Basidiomycota</taxon>
        <taxon>Agaricomycotina</taxon>
        <taxon>Agaricomycetes</taxon>
        <taxon>Polyporales</taxon>
        <taxon>Meripilaceae</taxon>
        <taxon>Meripilus</taxon>
    </lineage>
</organism>
<keyword evidence="10" id="KW-1185">Reference proteome</keyword>
<comment type="caution">
    <text evidence="9">The sequence shown here is derived from an EMBL/GenBank/DDBJ whole genome shotgun (WGS) entry which is preliminary data.</text>
</comment>
<dbReference type="InterPro" id="IPR025256">
    <property type="entry name" value="TM7S3/TM198-like_dom"/>
</dbReference>
<reference evidence="9" key="1">
    <citation type="submission" date="2022-07" db="EMBL/GenBank/DDBJ databases">
        <title>Genome Sequence of Physisporinus lineatus.</title>
        <authorList>
            <person name="Buettner E."/>
        </authorList>
    </citation>
    <scope>NUCLEOTIDE SEQUENCE</scope>
    <source>
        <strain evidence="9">VT162</strain>
    </source>
</reference>
<dbReference type="Pfam" id="PF13886">
    <property type="entry name" value="TM7S3_TM198"/>
    <property type="match status" value="1"/>
</dbReference>
<keyword evidence="7" id="KW-0732">Signal</keyword>
<feature type="domain" description="TM7S3/TM198-like" evidence="8">
    <location>
        <begin position="89"/>
        <end position="282"/>
    </location>
</feature>
<evidence type="ECO:0000313" key="9">
    <source>
        <dbReference type="EMBL" id="KAJ3477797.1"/>
    </source>
</evidence>
<dbReference type="EMBL" id="JANAWD010000564">
    <property type="protein sequence ID" value="KAJ3477797.1"/>
    <property type="molecule type" value="Genomic_DNA"/>
</dbReference>
<feature type="region of interest" description="Disordered" evidence="5">
    <location>
        <begin position="308"/>
        <end position="360"/>
    </location>
</feature>
<feature type="compositionally biased region" description="Polar residues" evidence="5">
    <location>
        <begin position="347"/>
        <end position="360"/>
    </location>
</feature>
<keyword evidence="4 6" id="KW-0472">Membrane</keyword>
<feature type="transmembrane region" description="Helical" evidence="6">
    <location>
        <begin position="187"/>
        <end position="209"/>
    </location>
</feature>
<feature type="transmembrane region" description="Helical" evidence="6">
    <location>
        <begin position="106"/>
        <end position="124"/>
    </location>
</feature>
<dbReference type="AlphaFoldDB" id="A0AAD5UZ86"/>
<evidence type="ECO:0000256" key="2">
    <source>
        <dbReference type="ARBA" id="ARBA00022692"/>
    </source>
</evidence>
<name>A0AAD5UZ86_9APHY</name>
<evidence type="ECO:0000256" key="3">
    <source>
        <dbReference type="ARBA" id="ARBA00022989"/>
    </source>
</evidence>
<evidence type="ECO:0000313" key="10">
    <source>
        <dbReference type="Proteomes" id="UP001212997"/>
    </source>
</evidence>
<evidence type="ECO:0000256" key="6">
    <source>
        <dbReference type="SAM" id="Phobius"/>
    </source>
</evidence>
<proteinExistence type="predicted"/>
<keyword evidence="3 6" id="KW-1133">Transmembrane helix</keyword>
<feature type="transmembrane region" description="Helical" evidence="6">
    <location>
        <begin position="136"/>
        <end position="155"/>
    </location>
</feature>
<dbReference type="Proteomes" id="UP001212997">
    <property type="component" value="Unassembled WGS sequence"/>
</dbReference>
<gene>
    <name evidence="9" type="ORF">NLI96_g10221</name>
</gene>
<comment type="subcellular location">
    <subcellularLocation>
        <location evidence="1">Membrane</location>
        <topology evidence="1">Multi-pass membrane protein</topology>
    </subcellularLocation>
</comment>
<feature type="transmembrane region" description="Helical" evidence="6">
    <location>
        <begin position="271"/>
        <end position="288"/>
    </location>
</feature>
<dbReference type="GO" id="GO:0016020">
    <property type="term" value="C:membrane"/>
    <property type="evidence" value="ECO:0007669"/>
    <property type="project" value="UniProtKB-SubCell"/>
</dbReference>
<sequence>MAALVRQHHLLLVSWLFLALVSPSSASPLLQPRYLHDYPLLKRHDITTLDNGTQVVLDPDTGLPITQGSASDGSGVGFSPPAIIWLAWSFAVGVPLALAGIRLWRATTGASLGIACAVCVWAAFVNTLNADGISDLLLTVIVMGAFTIGFSLGVFQMARTAALFALGVLGGFSIGVRIVLFRSGLLVPSYVINWVVILVFGLLGFFLVVARQRVGITVCSAAVGTFLIGLGIDLLVSQQDGMSIGLRYLFDRNSAHVLELQRQGWHTPSRAIIIMVVSLALIPLLAYLQHRLFSGPFKRVRRSDSLASLPADTNEKEVNPSNKLLKPDHESSPEASLIGSTEKLLHSNGTPRTPDTPRTA</sequence>
<evidence type="ECO:0000259" key="8">
    <source>
        <dbReference type="Pfam" id="PF13886"/>
    </source>
</evidence>
<evidence type="ECO:0000256" key="5">
    <source>
        <dbReference type="SAM" id="MobiDB-lite"/>
    </source>
</evidence>
<accession>A0AAD5UZ86</accession>
<feature type="signal peptide" evidence="7">
    <location>
        <begin position="1"/>
        <end position="26"/>
    </location>
</feature>
<feature type="chain" id="PRO_5042073551" description="TM7S3/TM198-like domain-containing protein" evidence="7">
    <location>
        <begin position="27"/>
        <end position="360"/>
    </location>
</feature>
<feature type="transmembrane region" description="Helical" evidence="6">
    <location>
        <begin position="162"/>
        <end position="181"/>
    </location>
</feature>
<evidence type="ECO:0000256" key="1">
    <source>
        <dbReference type="ARBA" id="ARBA00004141"/>
    </source>
</evidence>